<feature type="domain" description="Type I restriction modification DNA specificity" evidence="5">
    <location>
        <begin position="3"/>
        <end position="167"/>
    </location>
</feature>
<dbReference type="Proteomes" id="UP000243084">
    <property type="component" value="Unassembled WGS sequence"/>
</dbReference>
<dbReference type="OrthoDB" id="398435at2"/>
<evidence type="ECO:0000256" key="1">
    <source>
        <dbReference type="ARBA" id="ARBA00010923"/>
    </source>
</evidence>
<comment type="similarity">
    <text evidence="1">Belongs to the type-I restriction system S methylase family.</text>
</comment>
<feature type="coiled-coil region" evidence="4">
    <location>
        <begin position="158"/>
        <end position="185"/>
    </location>
</feature>
<keyword evidence="4" id="KW-0175">Coiled coil</keyword>
<evidence type="ECO:0000256" key="3">
    <source>
        <dbReference type="ARBA" id="ARBA00023125"/>
    </source>
</evidence>
<dbReference type="SUPFAM" id="SSF116734">
    <property type="entry name" value="DNA methylase specificity domain"/>
    <property type="match status" value="2"/>
</dbReference>
<dbReference type="InterPro" id="IPR000055">
    <property type="entry name" value="Restrct_endonuc_typeI_TRD"/>
</dbReference>
<name>A0A1I5XHD8_9GAMM</name>
<keyword evidence="7" id="KW-1185">Reference proteome</keyword>
<dbReference type="AlphaFoldDB" id="A0A1I5XHD8"/>
<dbReference type="InterPro" id="IPR052021">
    <property type="entry name" value="Type-I_RS_S_subunit"/>
</dbReference>
<evidence type="ECO:0000313" key="6">
    <source>
        <dbReference type="EMBL" id="SFQ31067.1"/>
    </source>
</evidence>
<evidence type="ECO:0000256" key="4">
    <source>
        <dbReference type="SAM" id="Coils"/>
    </source>
</evidence>
<dbReference type="GO" id="GO:0003677">
    <property type="term" value="F:DNA binding"/>
    <property type="evidence" value="ECO:0007669"/>
    <property type="project" value="UniProtKB-KW"/>
</dbReference>
<evidence type="ECO:0000259" key="5">
    <source>
        <dbReference type="Pfam" id="PF01420"/>
    </source>
</evidence>
<dbReference type="Gene3D" id="3.90.220.20">
    <property type="entry name" value="DNA methylase specificity domains"/>
    <property type="match status" value="2"/>
</dbReference>
<evidence type="ECO:0000256" key="2">
    <source>
        <dbReference type="ARBA" id="ARBA00022747"/>
    </source>
</evidence>
<keyword evidence="3" id="KW-0238">DNA-binding</keyword>
<dbReference type="PANTHER" id="PTHR30408">
    <property type="entry name" value="TYPE-1 RESTRICTION ENZYME ECOKI SPECIFICITY PROTEIN"/>
    <property type="match status" value="1"/>
</dbReference>
<proteinExistence type="inferred from homology"/>
<protein>
    <submittedName>
        <fullName evidence="6">Type I restriction enzyme, S subunit</fullName>
    </submittedName>
</protein>
<organism evidence="6 7">
    <name type="scientific">Geopseudomonas sagittaria</name>
    <dbReference type="NCBI Taxonomy" id="1135990"/>
    <lineage>
        <taxon>Bacteria</taxon>
        <taxon>Pseudomonadati</taxon>
        <taxon>Pseudomonadota</taxon>
        <taxon>Gammaproteobacteria</taxon>
        <taxon>Pseudomonadales</taxon>
        <taxon>Pseudomonadaceae</taxon>
        <taxon>Geopseudomonas</taxon>
    </lineage>
</organism>
<dbReference type="GO" id="GO:0009307">
    <property type="term" value="P:DNA restriction-modification system"/>
    <property type="evidence" value="ECO:0007669"/>
    <property type="project" value="UniProtKB-KW"/>
</dbReference>
<dbReference type="PANTHER" id="PTHR30408:SF12">
    <property type="entry name" value="TYPE I RESTRICTION ENZYME MJAVIII SPECIFICITY SUBUNIT"/>
    <property type="match status" value="1"/>
</dbReference>
<dbReference type="Pfam" id="PF01420">
    <property type="entry name" value="Methylase_S"/>
    <property type="match status" value="1"/>
</dbReference>
<reference evidence="7" key="1">
    <citation type="submission" date="2016-10" db="EMBL/GenBank/DDBJ databases">
        <authorList>
            <person name="Varghese N."/>
            <person name="Submissions S."/>
        </authorList>
    </citation>
    <scope>NUCLEOTIDE SEQUENCE [LARGE SCALE GENOMIC DNA]</scope>
    <source>
        <strain evidence="7">JCM 18195</strain>
    </source>
</reference>
<accession>A0A1I5XHD8</accession>
<dbReference type="RefSeq" id="WP_092433781.1">
    <property type="nucleotide sequence ID" value="NZ_FOXM01000016.1"/>
</dbReference>
<gene>
    <name evidence="6" type="ORF">SAMN05216229_11652</name>
</gene>
<evidence type="ECO:0000313" key="7">
    <source>
        <dbReference type="Proteomes" id="UP000243084"/>
    </source>
</evidence>
<feature type="coiled-coil region" evidence="4">
    <location>
        <begin position="360"/>
        <end position="387"/>
    </location>
</feature>
<dbReference type="InterPro" id="IPR044946">
    <property type="entry name" value="Restrct_endonuc_typeI_TRD_sf"/>
</dbReference>
<dbReference type="EMBL" id="FOXM01000016">
    <property type="protein sequence ID" value="SFQ31067.1"/>
    <property type="molecule type" value="Genomic_DNA"/>
</dbReference>
<dbReference type="CDD" id="cd17260">
    <property type="entry name" value="RMtype1_S_EcoEI-TRD1-CR1_like"/>
    <property type="match status" value="1"/>
</dbReference>
<sequence>MSWPTKSLADIAILNPRIPKDRELPDTVVFLPMAAISEHGEILAQELRPLAEVRKGFTYFARGDVLLAKITPCFENGKAAFLENLQGDVGFGSTEFHVIRPNAEVLDGKYLFYMLWNDKLRHDGELNMTGSAGQRRVPTGFLERYRIPLPPLAVQRHIAKALEQVDRLRRQAQQMETELDRLAQGLFLEMFPEATRVAGQFTEPLGTHIAFLTSGSRGWAEFYADRGAIFIRSLDVRMNELNTNEVAYVSPPCSAESKRTKVEAGDVLLTITGSCIGRVCEVPSGLGEAYISQHVSLMRLESSLNPTFLSFFLSLPSGGQLQISKLQYGQTKPGLNLEQIRSLQIPAVTIDRQIQFVVALQKIEAQRQMARRQQAELEQAFQSLIQRAFKGELTPKVA</sequence>
<keyword evidence="2" id="KW-0680">Restriction system</keyword>